<dbReference type="GO" id="GO:0015562">
    <property type="term" value="F:efflux transmembrane transporter activity"/>
    <property type="evidence" value="ECO:0007669"/>
    <property type="project" value="InterPro"/>
</dbReference>
<keyword evidence="2" id="KW-0564">Palmitate</keyword>
<dbReference type="InterPro" id="IPR003423">
    <property type="entry name" value="OMP_efflux"/>
</dbReference>
<keyword evidence="2" id="KW-0472">Membrane</keyword>
<keyword evidence="2" id="KW-0812">Transmembrane</keyword>
<dbReference type="PANTHER" id="PTHR30203">
    <property type="entry name" value="OUTER MEMBRANE CATION EFFLUX PROTEIN"/>
    <property type="match status" value="1"/>
</dbReference>
<dbReference type="SUPFAM" id="SSF56954">
    <property type="entry name" value="Outer membrane efflux proteins (OEP)"/>
    <property type="match status" value="1"/>
</dbReference>
<dbReference type="Gene3D" id="2.20.200.10">
    <property type="entry name" value="Outer membrane efflux proteins (OEP)"/>
    <property type="match status" value="1"/>
</dbReference>
<dbReference type="GO" id="GO:0005886">
    <property type="term" value="C:plasma membrane"/>
    <property type="evidence" value="ECO:0007669"/>
    <property type="project" value="UniProtKB-SubCell"/>
</dbReference>
<evidence type="ECO:0000313" key="5">
    <source>
        <dbReference type="Proteomes" id="UP000063236"/>
    </source>
</evidence>
<dbReference type="EMBL" id="LPJV01000022">
    <property type="protein sequence ID" value="KWF55606.1"/>
    <property type="molecule type" value="Genomic_DNA"/>
</dbReference>
<dbReference type="PROSITE" id="PS51257">
    <property type="entry name" value="PROKAR_LIPOPROTEIN"/>
    <property type="match status" value="1"/>
</dbReference>
<evidence type="ECO:0000256" key="1">
    <source>
        <dbReference type="ARBA" id="ARBA00007613"/>
    </source>
</evidence>
<comment type="caution">
    <text evidence="4">The sequence shown here is derived from an EMBL/GenBank/DDBJ whole genome shotgun (WGS) entry which is preliminary data.</text>
</comment>
<proteinExistence type="inferred from homology"/>
<dbReference type="NCBIfam" id="TIGR01845">
    <property type="entry name" value="outer_NodT"/>
    <property type="match status" value="1"/>
</dbReference>
<sequence length="506" mass="53769">MRAAAPAVRFHPAVVRRMRAIALAAGMGLLSGCLSLAPPDERPAAPIPASFPDPSADATPATTATSATSATPVPEWQAYFVDARLRALIGQALAENRDLRAAVARVEQARAVYGIRSADQWPTIGAGAAYARFRTPGGFLTPAPVIGQLYEVQLAETQWELDFWGRVRNLKDAALQRYLASDAAKRAVTLSVVTGVANAYLNLCEIDERIALTRATIDTRRESLRIFRLRHAAGAISRLDLTQSEILLQQAESLGVQLQQARATAADALALLVGAPPALADTPLALDDGAVLPSLAPGLPSSLLTRRPDVIAAEHELQATRANIGAARAAFFPRIALTSAIGSGSSALHDLLSSGAGVWSVIPNVTLPLVDGGRNRSNLALSHAQRDEALAQYEKTLQRAFRDVSDALAARHWLADQVAIERATLASQAERARLAKLRYDSGATRFLEVLDAQRDLMNAEQQLVMTRRALLSSRVALYGALGGGEIDTGKTTAATAPLSTDSDNTP</sequence>
<feature type="chain" id="PRO_5043107688" evidence="2">
    <location>
        <begin position="38"/>
        <end position="506"/>
    </location>
</feature>
<dbReference type="RefSeq" id="WP_060189105.1">
    <property type="nucleotide sequence ID" value="NZ_LPJS01000029.1"/>
</dbReference>
<feature type="region of interest" description="Disordered" evidence="3">
    <location>
        <begin position="44"/>
        <end position="69"/>
    </location>
</feature>
<feature type="compositionally biased region" description="Low complexity" evidence="3">
    <location>
        <begin position="52"/>
        <end position="69"/>
    </location>
</feature>
<organism evidence="4 5">
    <name type="scientific">Burkholderia diffusa</name>
    <dbReference type="NCBI Taxonomy" id="488732"/>
    <lineage>
        <taxon>Bacteria</taxon>
        <taxon>Pseudomonadati</taxon>
        <taxon>Pseudomonadota</taxon>
        <taxon>Betaproteobacteria</taxon>
        <taxon>Burkholderiales</taxon>
        <taxon>Burkholderiaceae</taxon>
        <taxon>Burkholderia</taxon>
        <taxon>Burkholderia cepacia complex</taxon>
    </lineage>
</organism>
<gene>
    <name evidence="4" type="ORF">WL88_01180</name>
</gene>
<accession>A0AAW3PIS4</accession>
<dbReference type="Proteomes" id="UP000063236">
    <property type="component" value="Unassembled WGS sequence"/>
</dbReference>
<evidence type="ECO:0000256" key="2">
    <source>
        <dbReference type="RuleBase" id="RU362097"/>
    </source>
</evidence>
<protein>
    <submittedName>
        <fullName evidence="4">RND transporter</fullName>
    </submittedName>
</protein>
<reference evidence="4 5" key="1">
    <citation type="submission" date="2015-11" db="EMBL/GenBank/DDBJ databases">
        <title>Expanding the genomic diversity of Burkholderia species for the development of highly accurate diagnostics.</title>
        <authorList>
            <person name="Sahl J."/>
            <person name="Keim P."/>
            <person name="Wagner D."/>
        </authorList>
    </citation>
    <scope>NUCLEOTIDE SEQUENCE [LARGE SCALE GENOMIC DNA]</scope>
    <source>
        <strain evidence="4 5">MSMB378WGS</strain>
    </source>
</reference>
<keyword evidence="2" id="KW-0732">Signal</keyword>
<evidence type="ECO:0000256" key="3">
    <source>
        <dbReference type="SAM" id="MobiDB-lite"/>
    </source>
</evidence>
<dbReference type="PANTHER" id="PTHR30203:SF33">
    <property type="entry name" value="BLR4455 PROTEIN"/>
    <property type="match status" value="1"/>
</dbReference>
<feature type="signal peptide" evidence="2">
    <location>
        <begin position="1"/>
        <end position="37"/>
    </location>
</feature>
<keyword evidence="2" id="KW-1134">Transmembrane beta strand</keyword>
<comment type="subcellular location">
    <subcellularLocation>
        <location evidence="2">Cell membrane</location>
        <topology evidence="2">Lipid-anchor</topology>
    </subcellularLocation>
</comment>
<evidence type="ECO:0000313" key="4">
    <source>
        <dbReference type="EMBL" id="KWF55606.1"/>
    </source>
</evidence>
<dbReference type="InterPro" id="IPR010131">
    <property type="entry name" value="MdtP/NodT-like"/>
</dbReference>
<dbReference type="AlphaFoldDB" id="A0AAW3PIS4"/>
<name>A0AAW3PIS4_9BURK</name>
<dbReference type="Pfam" id="PF02321">
    <property type="entry name" value="OEP"/>
    <property type="match status" value="2"/>
</dbReference>
<comment type="similarity">
    <text evidence="1 2">Belongs to the outer membrane factor (OMF) (TC 1.B.17) family.</text>
</comment>
<dbReference type="Gene3D" id="1.20.1600.10">
    <property type="entry name" value="Outer membrane efflux proteins (OEP)"/>
    <property type="match status" value="1"/>
</dbReference>
<keyword evidence="2" id="KW-0449">Lipoprotein</keyword>